<feature type="region of interest" description="Disordered" evidence="1">
    <location>
        <begin position="412"/>
        <end position="437"/>
    </location>
</feature>
<reference evidence="3" key="1">
    <citation type="submission" date="2022-11" db="EMBL/GenBank/DDBJ databases">
        <authorList>
            <person name="Kikuchi T."/>
        </authorList>
    </citation>
    <scope>NUCLEOTIDE SEQUENCE</scope>
    <source>
        <strain evidence="3">PS1010</strain>
    </source>
</reference>
<protein>
    <submittedName>
        <fullName evidence="3">Uncharacterized protein</fullName>
    </submittedName>
</protein>
<feature type="compositionally biased region" description="Low complexity" evidence="1">
    <location>
        <begin position="211"/>
        <end position="230"/>
    </location>
</feature>
<feature type="compositionally biased region" description="Polar residues" evidence="1">
    <location>
        <begin position="308"/>
        <end position="337"/>
    </location>
</feature>
<evidence type="ECO:0000313" key="3">
    <source>
        <dbReference type="EMBL" id="CAI5449830.1"/>
    </source>
</evidence>
<keyword evidence="4" id="KW-1185">Reference proteome</keyword>
<feature type="compositionally biased region" description="Polar residues" evidence="1">
    <location>
        <begin position="358"/>
        <end position="369"/>
    </location>
</feature>
<feature type="compositionally biased region" description="Polar residues" evidence="1">
    <location>
        <begin position="249"/>
        <end position="264"/>
    </location>
</feature>
<evidence type="ECO:0000256" key="1">
    <source>
        <dbReference type="SAM" id="MobiDB-lite"/>
    </source>
</evidence>
<feature type="compositionally biased region" description="Pro residues" evidence="1">
    <location>
        <begin position="231"/>
        <end position="242"/>
    </location>
</feature>
<dbReference type="OrthoDB" id="5853700at2759"/>
<accession>A0A9P1N3B7</accession>
<feature type="compositionally biased region" description="Basic and acidic residues" evidence="1">
    <location>
        <begin position="72"/>
        <end position="84"/>
    </location>
</feature>
<feature type="chain" id="PRO_5040279510" evidence="2">
    <location>
        <begin position="18"/>
        <end position="784"/>
    </location>
</feature>
<feature type="signal peptide" evidence="2">
    <location>
        <begin position="1"/>
        <end position="17"/>
    </location>
</feature>
<feature type="region of interest" description="Disordered" evidence="1">
    <location>
        <begin position="211"/>
        <end position="264"/>
    </location>
</feature>
<sequence>MRLIWLLFYFCVGWVLSYQAPGVYPENELKNDVETVAKNPYQSNGWSGYDFYYEKNPAAALKKPTPPISTSSDKESPTDPKEIEVAASSTTGKPTSTISTTIPSPKHARSLPIFDVVPDYPDGIDQLSAESDLDLDRVLADTMHQVIGKVKEERLNTSSNIAHAKKTLTVPGASKLTPITPSLPQAPSDDEYAKMVLPDDADLSLHVISSTTSTTRSVTSTQPVTSRGPPASTPPPPAPVPYSAPREASATSTKASPEATTTTSYPDISVSSVILPSIAPYSISIVAHSSKIYQPKSEPELVSAPIPESTSTSASLSEYPGSSQNRVAPSHPGTNSHYLPPSPAPTQTSTSHSGYEIHQTTSAPSQNRVAPSHPATNAHYAPTQFKPTLLEEMFATMAPSPYFVAPNKITHSADQQQTNSHAESDYDNFDSGYESTTHESIMRELSIRDIDRIGDEFERNLESVDFGESLASNNLKSLARKSIKKCCSCCESEKQPVSRQVQDLPAEEVLIAENVVLQPASVAGEAYVNPPAPRATLAPQPQPQTIYQNPIVQYQYPQQYPQSCGCSAPPPPVNCCPAPQPCCLPTIPCCPQVPCCPQPKICCQPPPLIIPSCPIPYCGRACPTCPCRSRRVKRCAGRSKRQIAPFLQSSCGNCGASQLRSPRVKRMGCLPCLGRKKRDTDENSHLRVKRMGCLPCLGRKKRSAPNCSQCSNLAQIFQRHKRSIGTGCTQCTAASRTKREVPCDCQQLRGKRSITKRKRNIGETCDKSCCDYSKCLNRAKKSNP</sequence>
<proteinExistence type="predicted"/>
<evidence type="ECO:0000256" key="2">
    <source>
        <dbReference type="SAM" id="SignalP"/>
    </source>
</evidence>
<feature type="region of interest" description="Disordered" evidence="1">
    <location>
        <begin position="302"/>
        <end position="380"/>
    </location>
</feature>
<evidence type="ECO:0000313" key="4">
    <source>
        <dbReference type="Proteomes" id="UP001152747"/>
    </source>
</evidence>
<feature type="region of interest" description="Disordered" evidence="1">
    <location>
        <begin position="61"/>
        <end position="104"/>
    </location>
</feature>
<organism evidence="3 4">
    <name type="scientific">Caenorhabditis angaria</name>
    <dbReference type="NCBI Taxonomy" id="860376"/>
    <lineage>
        <taxon>Eukaryota</taxon>
        <taxon>Metazoa</taxon>
        <taxon>Ecdysozoa</taxon>
        <taxon>Nematoda</taxon>
        <taxon>Chromadorea</taxon>
        <taxon>Rhabditida</taxon>
        <taxon>Rhabditina</taxon>
        <taxon>Rhabditomorpha</taxon>
        <taxon>Rhabditoidea</taxon>
        <taxon>Rhabditidae</taxon>
        <taxon>Peloderinae</taxon>
        <taxon>Caenorhabditis</taxon>
    </lineage>
</organism>
<feature type="compositionally biased region" description="Polar residues" evidence="1">
    <location>
        <begin position="412"/>
        <end position="421"/>
    </location>
</feature>
<dbReference type="Proteomes" id="UP001152747">
    <property type="component" value="Unassembled WGS sequence"/>
</dbReference>
<dbReference type="AlphaFoldDB" id="A0A9P1N3B7"/>
<gene>
    <name evidence="3" type="ORF">CAMP_LOCUS12467</name>
</gene>
<keyword evidence="2" id="KW-0732">Signal</keyword>
<feature type="compositionally biased region" description="Low complexity" evidence="1">
    <location>
        <begin position="88"/>
        <end position="104"/>
    </location>
</feature>
<name>A0A9P1N3B7_9PELO</name>
<comment type="caution">
    <text evidence="3">The sequence shown here is derived from an EMBL/GenBank/DDBJ whole genome shotgun (WGS) entry which is preliminary data.</text>
</comment>
<dbReference type="EMBL" id="CANHGI010000004">
    <property type="protein sequence ID" value="CAI5449830.1"/>
    <property type="molecule type" value="Genomic_DNA"/>
</dbReference>